<reference evidence="3" key="1">
    <citation type="journal article" date="2014" name="Int. J. Syst. Evol. Microbiol.">
        <title>Complete genome sequence of Corynebacterium casei LMG S-19264T (=DSM 44701T), isolated from a smear-ripened cheese.</title>
        <authorList>
            <consortium name="US DOE Joint Genome Institute (JGI-PGF)"/>
            <person name="Walter F."/>
            <person name="Albersmeier A."/>
            <person name="Kalinowski J."/>
            <person name="Ruckert C."/>
        </authorList>
    </citation>
    <scope>NUCLEOTIDE SEQUENCE</scope>
    <source>
        <strain evidence="3">JCM 3086</strain>
    </source>
</reference>
<evidence type="ECO:0000256" key="1">
    <source>
        <dbReference type="ARBA" id="ARBA00009235"/>
    </source>
</evidence>
<accession>A0A917UP40</accession>
<reference evidence="3" key="2">
    <citation type="submission" date="2020-09" db="EMBL/GenBank/DDBJ databases">
        <authorList>
            <person name="Sun Q."/>
            <person name="Ohkuma M."/>
        </authorList>
    </citation>
    <scope>NUCLEOTIDE SEQUENCE</scope>
    <source>
        <strain evidence="3">JCM 3086</strain>
    </source>
</reference>
<dbReference type="GO" id="GO:0016853">
    <property type="term" value="F:isomerase activity"/>
    <property type="evidence" value="ECO:0007669"/>
    <property type="project" value="InterPro"/>
</dbReference>
<dbReference type="PANTHER" id="PTHR43443">
    <property type="entry name" value="3-HEXULOSE-6-PHOSPHATE ISOMERASE"/>
    <property type="match status" value="1"/>
</dbReference>
<dbReference type="SUPFAM" id="SSF53697">
    <property type="entry name" value="SIS domain"/>
    <property type="match status" value="1"/>
</dbReference>
<sequence length="214" mass="22887">MSVQVTNECHPPRKWRKISLTQSISKELEVSHFVDATRAVVGEVDKVRGGVHSPSWIRVGKLLLNAPKVFTLGTGRSGLALQMAAMRFMHLGLPTHVVGETTAPAIGSRDVLVAASGSGSTARVVRAAQTARDQGAEVIALTTAADSALAKTATELLIIPAADKQDFDGTASVQYAGSLFEQSVLLITDALFHTLWKTSGTRAHELWRLHANLE</sequence>
<comment type="caution">
    <text evidence="3">The sequence shown here is derived from an EMBL/GenBank/DDBJ whole genome shotgun (WGS) entry which is preliminary data.</text>
</comment>
<name>A0A917UP40_9ACTN</name>
<gene>
    <name evidence="3" type="ORF">GCM10010121_097900</name>
</gene>
<dbReference type="InterPro" id="IPR046348">
    <property type="entry name" value="SIS_dom_sf"/>
</dbReference>
<dbReference type="NCBIfam" id="TIGR03127">
    <property type="entry name" value="RuMP_HxlB"/>
    <property type="match status" value="1"/>
</dbReference>
<keyword evidence="4" id="KW-1185">Reference proteome</keyword>
<feature type="domain" description="SIS" evidence="2">
    <location>
        <begin position="59"/>
        <end position="201"/>
    </location>
</feature>
<dbReference type="CDD" id="cd05005">
    <property type="entry name" value="SIS_PHI"/>
    <property type="match status" value="1"/>
</dbReference>
<dbReference type="GO" id="GO:1901135">
    <property type="term" value="P:carbohydrate derivative metabolic process"/>
    <property type="evidence" value="ECO:0007669"/>
    <property type="project" value="InterPro"/>
</dbReference>
<dbReference type="RefSeq" id="WP_229841694.1">
    <property type="nucleotide sequence ID" value="NZ_BMQA01000136.1"/>
</dbReference>
<dbReference type="InterPro" id="IPR001347">
    <property type="entry name" value="SIS_dom"/>
</dbReference>
<dbReference type="AlphaFoldDB" id="A0A917UP40"/>
<dbReference type="InterPro" id="IPR017552">
    <property type="entry name" value="PHI/rmpB"/>
</dbReference>
<organism evidence="3 4">
    <name type="scientific">Streptomyces brasiliensis</name>
    <dbReference type="NCBI Taxonomy" id="1954"/>
    <lineage>
        <taxon>Bacteria</taxon>
        <taxon>Bacillati</taxon>
        <taxon>Actinomycetota</taxon>
        <taxon>Actinomycetes</taxon>
        <taxon>Kitasatosporales</taxon>
        <taxon>Streptomycetaceae</taxon>
        <taxon>Streptomyces</taxon>
    </lineage>
</organism>
<dbReference type="EMBL" id="BMQA01000136">
    <property type="protein sequence ID" value="GGJ71722.1"/>
    <property type="molecule type" value="Genomic_DNA"/>
</dbReference>
<dbReference type="Proteomes" id="UP000657574">
    <property type="component" value="Unassembled WGS sequence"/>
</dbReference>
<dbReference type="Pfam" id="PF01380">
    <property type="entry name" value="SIS"/>
    <property type="match status" value="1"/>
</dbReference>
<proteinExistence type="inferred from homology"/>
<dbReference type="Gene3D" id="3.40.50.10490">
    <property type="entry name" value="Glucose-6-phosphate isomerase like protein, domain 1"/>
    <property type="match status" value="1"/>
</dbReference>
<evidence type="ECO:0000259" key="2">
    <source>
        <dbReference type="PROSITE" id="PS51464"/>
    </source>
</evidence>
<comment type="similarity">
    <text evidence="1">Belongs to the SIS family. PHI subfamily.</text>
</comment>
<evidence type="ECO:0000313" key="4">
    <source>
        <dbReference type="Proteomes" id="UP000657574"/>
    </source>
</evidence>
<dbReference type="GO" id="GO:0097367">
    <property type="term" value="F:carbohydrate derivative binding"/>
    <property type="evidence" value="ECO:0007669"/>
    <property type="project" value="InterPro"/>
</dbReference>
<dbReference type="PANTHER" id="PTHR43443:SF1">
    <property type="entry name" value="3-HEXULOSE-6-PHOSPHATE ISOMERASE"/>
    <property type="match status" value="1"/>
</dbReference>
<evidence type="ECO:0000313" key="3">
    <source>
        <dbReference type="EMBL" id="GGJ71722.1"/>
    </source>
</evidence>
<protein>
    <submittedName>
        <fullName evidence="3">6-phospho 3-hexuloisomerase</fullName>
    </submittedName>
</protein>
<dbReference type="PROSITE" id="PS51464">
    <property type="entry name" value="SIS"/>
    <property type="match status" value="1"/>
</dbReference>